<proteinExistence type="predicted"/>
<dbReference type="Proteomes" id="UP001470230">
    <property type="component" value="Unassembled WGS sequence"/>
</dbReference>
<accession>A0ABR2KMJ9</accession>
<sequence>MSSMKYLKKMKSIQEFLLEFLNDESNSGADLQFLTSKFQDLKFYESHYELESLLHLLVRIANNHHCSSNFYGKIEAILTFYKDDIQKFFSNSQIFNIFVSNKRILLYLIEEKIITIDEYIVKKLTSDKYVKMKYPQYFSPEIRPFMNEKWFPKIEVKKENNSRNNWNNLNNQDQNNLSNKWIEELKNELPEKFYEKRKNGQNDSYICELIEKDLVEEFIAYVNKINLSPRSTIDFSNYETNSFLIKKFTQFKNQESNKRFNPFFNNNQNNKKERISLIEYAAFFGSIQIFNYLRMNNVDLLPSLWMFAIHGNNAELIHLLEELNVKFGNNECYMYIIESIKCHHNDLANYFINNYMQNAEDKEQSIFIQALKYYNFNFIQNKFIKKSFYHLCEYDYCPLVEILLKDENTNINEIVIFKKKNIYKIFN</sequence>
<evidence type="ECO:0000313" key="2">
    <source>
        <dbReference type="Proteomes" id="UP001470230"/>
    </source>
</evidence>
<dbReference type="InterPro" id="IPR036770">
    <property type="entry name" value="Ankyrin_rpt-contain_sf"/>
</dbReference>
<reference evidence="1 2" key="1">
    <citation type="submission" date="2024-04" db="EMBL/GenBank/DDBJ databases">
        <title>Tritrichomonas musculus Genome.</title>
        <authorList>
            <person name="Alves-Ferreira E."/>
            <person name="Grigg M."/>
            <person name="Lorenzi H."/>
            <person name="Galac M."/>
        </authorList>
    </citation>
    <scope>NUCLEOTIDE SEQUENCE [LARGE SCALE GENOMIC DNA]</scope>
    <source>
        <strain evidence="1 2">EAF2021</strain>
    </source>
</reference>
<name>A0ABR2KMJ9_9EUKA</name>
<evidence type="ECO:0000313" key="1">
    <source>
        <dbReference type="EMBL" id="KAK8892309.1"/>
    </source>
</evidence>
<keyword evidence="2" id="KW-1185">Reference proteome</keyword>
<dbReference type="PANTHER" id="PTHR24159:SF5">
    <property type="entry name" value="ANK_REP_REGION DOMAIN-CONTAINING PROTEIN"/>
    <property type="match status" value="1"/>
</dbReference>
<evidence type="ECO:0008006" key="3">
    <source>
        <dbReference type="Google" id="ProtNLM"/>
    </source>
</evidence>
<dbReference type="EMBL" id="JAPFFF010000004">
    <property type="protein sequence ID" value="KAK8892309.1"/>
    <property type="molecule type" value="Genomic_DNA"/>
</dbReference>
<gene>
    <name evidence="1" type="ORF">M9Y10_029534</name>
</gene>
<organism evidence="1 2">
    <name type="scientific">Tritrichomonas musculus</name>
    <dbReference type="NCBI Taxonomy" id="1915356"/>
    <lineage>
        <taxon>Eukaryota</taxon>
        <taxon>Metamonada</taxon>
        <taxon>Parabasalia</taxon>
        <taxon>Tritrichomonadida</taxon>
        <taxon>Tritrichomonadidae</taxon>
        <taxon>Tritrichomonas</taxon>
    </lineage>
</organism>
<protein>
    <recommendedName>
        <fullName evidence="3">DUF3447 domain-containing protein</fullName>
    </recommendedName>
</protein>
<dbReference type="SUPFAM" id="SSF48403">
    <property type="entry name" value="Ankyrin repeat"/>
    <property type="match status" value="1"/>
</dbReference>
<comment type="caution">
    <text evidence="1">The sequence shown here is derived from an EMBL/GenBank/DDBJ whole genome shotgun (WGS) entry which is preliminary data.</text>
</comment>
<dbReference type="PANTHER" id="PTHR24159">
    <property type="match status" value="1"/>
</dbReference>